<dbReference type="Proteomes" id="UP000308600">
    <property type="component" value="Unassembled WGS sequence"/>
</dbReference>
<protein>
    <submittedName>
        <fullName evidence="1">Uncharacterized protein</fullName>
    </submittedName>
</protein>
<name>A0ACD3B480_9AGAR</name>
<sequence length="720" mass="79066">MSNAQYPQELLSAICAQVYSASLPPKIPSLDPLVTSQCGIPTALPSSVPPAYWPEPVSRRTLANLCMVSHAWYEAAKPWLWYKLEVRLPRSWLSFVEEIAWNYEEETVDSIMTRTIQAATDAVMATVPPGSERDPEMLRESILNKLTEPDLSIPPELLSPAASRDPSPRRIRPKSKSPARWKLLRSISDAIQDVLDRREPGVYVPTPVDPRPGRFVRHLDFNHFRTIGMRRSIEEGVNSRFVTGDRVQAVLKEMPNLTTFGATEYMDGALTLSVLKELFLRGAPSRIRGRPSRGRGVTFAEVDEEDDRERRRECLDLEAVDLTGCVSAVFVNALTEFVNTYLLASVESESGGEEENSRSRHVRHTFDEPLSFPGLQRLGMRGVKSILPRILTPFILAFPSLTHLDLSGTRITSDALYSLGESATVTLQSLAIGRCTRLSGQSLRDFLVYSPVTAQLKELSLYGDLTFPSPLSEDDLHDILTLAPSFVNGDLVYLDLSSAPLTSEMLVDDFPPQPRLRSLGLSHIPDLDLKAIAEFVKAKASHVEVLTLIGTSAQLSCGLRAGAANGDGAPRGSVRQSSIALQTQLIRPLCTPPFSFSLSSPSSPLASPPSRLRVIELSPVMLGGLGAGAGSWKIIRSKGGRGWYVDTASGWVAKEGGSILRRDLEPDHPLRREMERLSEANGNVSSGTGWHARKMEVLHGYGMLGREDGLYGAVSFAYQG</sequence>
<proteinExistence type="predicted"/>
<dbReference type="EMBL" id="ML208280">
    <property type="protein sequence ID" value="TFK72925.1"/>
    <property type="molecule type" value="Genomic_DNA"/>
</dbReference>
<evidence type="ECO:0000313" key="2">
    <source>
        <dbReference type="Proteomes" id="UP000308600"/>
    </source>
</evidence>
<organism evidence="1 2">
    <name type="scientific">Pluteus cervinus</name>
    <dbReference type="NCBI Taxonomy" id="181527"/>
    <lineage>
        <taxon>Eukaryota</taxon>
        <taxon>Fungi</taxon>
        <taxon>Dikarya</taxon>
        <taxon>Basidiomycota</taxon>
        <taxon>Agaricomycotina</taxon>
        <taxon>Agaricomycetes</taxon>
        <taxon>Agaricomycetidae</taxon>
        <taxon>Agaricales</taxon>
        <taxon>Pluteineae</taxon>
        <taxon>Pluteaceae</taxon>
        <taxon>Pluteus</taxon>
    </lineage>
</organism>
<keyword evidence="2" id="KW-1185">Reference proteome</keyword>
<evidence type="ECO:0000313" key="1">
    <source>
        <dbReference type="EMBL" id="TFK72925.1"/>
    </source>
</evidence>
<accession>A0ACD3B480</accession>
<gene>
    <name evidence="1" type="ORF">BDN72DRAFT_791727</name>
</gene>
<reference evidence="1 2" key="1">
    <citation type="journal article" date="2019" name="Nat. Ecol. Evol.">
        <title>Megaphylogeny resolves global patterns of mushroom evolution.</title>
        <authorList>
            <person name="Varga T."/>
            <person name="Krizsan K."/>
            <person name="Foldi C."/>
            <person name="Dima B."/>
            <person name="Sanchez-Garcia M."/>
            <person name="Sanchez-Ramirez S."/>
            <person name="Szollosi G.J."/>
            <person name="Szarkandi J.G."/>
            <person name="Papp V."/>
            <person name="Albert L."/>
            <person name="Andreopoulos W."/>
            <person name="Angelini C."/>
            <person name="Antonin V."/>
            <person name="Barry K.W."/>
            <person name="Bougher N.L."/>
            <person name="Buchanan P."/>
            <person name="Buyck B."/>
            <person name="Bense V."/>
            <person name="Catcheside P."/>
            <person name="Chovatia M."/>
            <person name="Cooper J."/>
            <person name="Damon W."/>
            <person name="Desjardin D."/>
            <person name="Finy P."/>
            <person name="Geml J."/>
            <person name="Haridas S."/>
            <person name="Hughes K."/>
            <person name="Justo A."/>
            <person name="Karasinski D."/>
            <person name="Kautmanova I."/>
            <person name="Kiss B."/>
            <person name="Kocsube S."/>
            <person name="Kotiranta H."/>
            <person name="LaButti K.M."/>
            <person name="Lechner B.E."/>
            <person name="Liimatainen K."/>
            <person name="Lipzen A."/>
            <person name="Lukacs Z."/>
            <person name="Mihaltcheva S."/>
            <person name="Morgado L.N."/>
            <person name="Niskanen T."/>
            <person name="Noordeloos M.E."/>
            <person name="Ohm R.A."/>
            <person name="Ortiz-Santana B."/>
            <person name="Ovrebo C."/>
            <person name="Racz N."/>
            <person name="Riley R."/>
            <person name="Savchenko A."/>
            <person name="Shiryaev A."/>
            <person name="Soop K."/>
            <person name="Spirin V."/>
            <person name="Szebenyi C."/>
            <person name="Tomsovsky M."/>
            <person name="Tulloss R.E."/>
            <person name="Uehling J."/>
            <person name="Grigoriev I.V."/>
            <person name="Vagvolgyi C."/>
            <person name="Papp T."/>
            <person name="Martin F.M."/>
            <person name="Miettinen O."/>
            <person name="Hibbett D.S."/>
            <person name="Nagy L.G."/>
        </authorList>
    </citation>
    <scope>NUCLEOTIDE SEQUENCE [LARGE SCALE GENOMIC DNA]</scope>
    <source>
        <strain evidence="1 2">NL-1719</strain>
    </source>
</reference>